<dbReference type="InterPro" id="IPR020845">
    <property type="entry name" value="AMP-binding_CS"/>
</dbReference>
<dbReference type="GO" id="GO:0005324">
    <property type="term" value="F:long-chain fatty acid transmembrane transporter activity"/>
    <property type="evidence" value="ECO:0007669"/>
    <property type="project" value="TreeGrafter"/>
</dbReference>
<dbReference type="GO" id="GO:0005886">
    <property type="term" value="C:plasma membrane"/>
    <property type="evidence" value="ECO:0007669"/>
    <property type="project" value="TreeGrafter"/>
</dbReference>
<evidence type="ECO:0000256" key="1">
    <source>
        <dbReference type="ARBA" id="ARBA00006432"/>
    </source>
</evidence>
<dbReference type="EMBL" id="BAHC01000131">
    <property type="protein sequence ID" value="GAB91426.1"/>
    <property type="molecule type" value="Genomic_DNA"/>
</dbReference>
<dbReference type="Pfam" id="PF13193">
    <property type="entry name" value="AMP-binding_C"/>
    <property type="match status" value="1"/>
</dbReference>
<dbReference type="GO" id="GO:0004467">
    <property type="term" value="F:long-chain fatty acid-CoA ligase activity"/>
    <property type="evidence" value="ECO:0007669"/>
    <property type="project" value="TreeGrafter"/>
</dbReference>
<protein>
    <submittedName>
        <fullName evidence="7">Long-chain-fatty-acid--CoA ligase</fullName>
    </submittedName>
</protein>
<dbReference type="Proteomes" id="UP000008363">
    <property type="component" value="Unassembled WGS sequence"/>
</dbReference>
<name>K6WCG6_9ACTN</name>
<dbReference type="PANTHER" id="PTHR43107:SF15">
    <property type="entry name" value="FATTY ACID TRANSPORT PROTEIN 3, ISOFORM A"/>
    <property type="match status" value="1"/>
</dbReference>
<evidence type="ECO:0000256" key="3">
    <source>
        <dbReference type="ARBA" id="ARBA00022741"/>
    </source>
</evidence>
<keyword evidence="4" id="KW-0067">ATP-binding</keyword>
<dbReference type="eggNOG" id="COG0318">
    <property type="taxonomic scope" value="Bacteria"/>
</dbReference>
<dbReference type="AlphaFoldDB" id="K6WCG6"/>
<evidence type="ECO:0000259" key="5">
    <source>
        <dbReference type="Pfam" id="PF00501"/>
    </source>
</evidence>
<keyword evidence="3" id="KW-0547">Nucleotide-binding</keyword>
<dbReference type="Gene3D" id="3.30.300.30">
    <property type="match status" value="1"/>
</dbReference>
<dbReference type="GO" id="GO:0044539">
    <property type="term" value="P:long-chain fatty acid import into cell"/>
    <property type="evidence" value="ECO:0007669"/>
    <property type="project" value="TreeGrafter"/>
</dbReference>
<sequence length="555" mass="60380">MLPQNENTFYSGRVAETVTQLLQERADDDNLAITFEGREWSWREYIADAGRMAAAILELADRSRPMHIGTLLGNTPDMLLALAAGALGGYVTVGVNNTRRGEGLAADILRADCQILITDAEHHPLLDGLDLPGVTVVATFSPAWQKLLADAGELTPYSVPTALDTFMLIFTSGTSGNPKPVQFAHMMIPFAGPVLVDKFSIGPGDVCYLSMPLFHSAALMGGYCVALCGGAAIAPAKFSASTFLHDIRRYGATYMNYVGKPLAYILATEEQPDDADNPLRVAFGNEATDRDIDEFSRRFGCTVWDGFGSTELAIIITREPGTPHGSIGKGFPDVAVYNSQTLSECPRAEFDEHGALTNADEAIGELVNMNGAGMFLGYYNDADATSERIRHGMYWSGDLAYKDADDWIYLAGRTGDWMRVDGENLAAGPIERILLRIPEINRVAVYAVPDEHVGDAVMAAIVLQDDAVLTPEDLAEELAAQRDLSPKAWPRFVRVERDLPTTATNKILKRQLKLQGPTTDGGQLWVREGHSTAYRTLRARQLSTTPCPDIAFGRG</sequence>
<dbReference type="PROSITE" id="PS00455">
    <property type="entry name" value="AMP_BINDING"/>
    <property type="match status" value="1"/>
</dbReference>
<dbReference type="NCBIfam" id="NF009927">
    <property type="entry name" value="PRK13388.1"/>
    <property type="match status" value="1"/>
</dbReference>
<comment type="similarity">
    <text evidence="1">Belongs to the ATP-dependent AMP-binding enzyme family.</text>
</comment>
<dbReference type="PANTHER" id="PTHR43107">
    <property type="entry name" value="LONG-CHAIN FATTY ACID TRANSPORT PROTEIN"/>
    <property type="match status" value="1"/>
</dbReference>
<dbReference type="Gene3D" id="3.40.50.12780">
    <property type="entry name" value="N-terminal domain of ligase-like"/>
    <property type="match status" value="1"/>
</dbReference>
<evidence type="ECO:0000256" key="2">
    <source>
        <dbReference type="ARBA" id="ARBA00022598"/>
    </source>
</evidence>
<keyword evidence="8" id="KW-1185">Reference proteome</keyword>
<evidence type="ECO:0000259" key="6">
    <source>
        <dbReference type="Pfam" id="PF13193"/>
    </source>
</evidence>
<feature type="domain" description="AMP-binding enzyme C-terminal" evidence="6">
    <location>
        <begin position="430"/>
        <end position="506"/>
    </location>
</feature>
<dbReference type="InterPro" id="IPR000873">
    <property type="entry name" value="AMP-dep_synth/lig_dom"/>
</dbReference>
<proteinExistence type="inferred from homology"/>
<dbReference type="GO" id="GO:0005524">
    <property type="term" value="F:ATP binding"/>
    <property type="evidence" value="ECO:0007669"/>
    <property type="project" value="UniProtKB-KW"/>
</dbReference>
<evidence type="ECO:0000313" key="8">
    <source>
        <dbReference type="Proteomes" id="UP000008363"/>
    </source>
</evidence>
<keyword evidence="2 7" id="KW-0436">Ligase</keyword>
<gene>
    <name evidence="7" type="primary">fadD</name>
    <name evidence="7" type="ORF">GORHZ_131_00130</name>
</gene>
<evidence type="ECO:0000313" key="7">
    <source>
        <dbReference type="EMBL" id="GAB91426.1"/>
    </source>
</evidence>
<comment type="caution">
    <text evidence="7">The sequence shown here is derived from an EMBL/GenBank/DDBJ whole genome shotgun (WGS) entry which is preliminary data.</text>
</comment>
<dbReference type="SUPFAM" id="SSF56801">
    <property type="entry name" value="Acetyl-CoA synthetase-like"/>
    <property type="match status" value="1"/>
</dbReference>
<dbReference type="InterPro" id="IPR025110">
    <property type="entry name" value="AMP-bd_C"/>
</dbReference>
<dbReference type="InterPro" id="IPR042099">
    <property type="entry name" value="ANL_N_sf"/>
</dbReference>
<accession>K6WCG6</accession>
<dbReference type="InterPro" id="IPR045851">
    <property type="entry name" value="AMP-bd_C_sf"/>
</dbReference>
<reference evidence="7 8" key="1">
    <citation type="submission" date="2012-08" db="EMBL/GenBank/DDBJ databases">
        <title>Whole genome shotgun sequence of Gordonia rhizosphera NBRC 16068.</title>
        <authorList>
            <person name="Takarada H."/>
            <person name="Isaki S."/>
            <person name="Hosoyama A."/>
            <person name="Tsuchikane K."/>
            <person name="Katsumata H."/>
            <person name="Baba S."/>
            <person name="Ohji S."/>
            <person name="Yamazaki S."/>
            <person name="Fujita N."/>
        </authorList>
    </citation>
    <scope>NUCLEOTIDE SEQUENCE [LARGE SCALE GENOMIC DNA]</scope>
    <source>
        <strain evidence="7 8">NBRC 16068</strain>
    </source>
</reference>
<evidence type="ECO:0000256" key="4">
    <source>
        <dbReference type="ARBA" id="ARBA00022840"/>
    </source>
</evidence>
<feature type="domain" description="AMP-dependent synthetase/ligase" evidence="5">
    <location>
        <begin position="28"/>
        <end position="379"/>
    </location>
</feature>
<dbReference type="Pfam" id="PF00501">
    <property type="entry name" value="AMP-binding"/>
    <property type="match status" value="1"/>
</dbReference>
<organism evidence="7 8">
    <name type="scientific">Gordonia rhizosphera NBRC 16068</name>
    <dbReference type="NCBI Taxonomy" id="1108045"/>
    <lineage>
        <taxon>Bacteria</taxon>
        <taxon>Bacillati</taxon>
        <taxon>Actinomycetota</taxon>
        <taxon>Actinomycetes</taxon>
        <taxon>Mycobacteriales</taxon>
        <taxon>Gordoniaceae</taxon>
        <taxon>Gordonia</taxon>
    </lineage>
</organism>
<dbReference type="STRING" id="1108045.GORHZ_131_00130"/>